<dbReference type="SUPFAM" id="SSF47413">
    <property type="entry name" value="lambda repressor-like DNA-binding domains"/>
    <property type="match status" value="1"/>
</dbReference>
<evidence type="ECO:0000256" key="1">
    <source>
        <dbReference type="ARBA" id="ARBA00007227"/>
    </source>
</evidence>
<dbReference type="OrthoDB" id="9794834at2"/>
<dbReference type="CDD" id="cd00093">
    <property type="entry name" value="HTH_XRE"/>
    <property type="match status" value="1"/>
</dbReference>
<dbReference type="Gene3D" id="1.10.10.2910">
    <property type="match status" value="1"/>
</dbReference>
<dbReference type="InterPro" id="IPR010982">
    <property type="entry name" value="Lambda_DNA-bd_dom_sf"/>
</dbReference>
<dbReference type="Gene3D" id="1.10.260.40">
    <property type="entry name" value="lambda repressor-like DNA-binding domains"/>
    <property type="match status" value="1"/>
</dbReference>
<dbReference type="KEGG" id="bic:LMTR13_05810"/>
<name>A0A1B1UAI5_9BRAD</name>
<keyword evidence="4" id="KW-1185">Reference proteome</keyword>
<comment type="similarity">
    <text evidence="1">Belongs to the short-chain fatty acyl-CoA assimilation regulator (ScfR) family.</text>
</comment>
<dbReference type="PANTHER" id="PTHR43236:SF1">
    <property type="entry name" value="BLL7220 PROTEIN"/>
    <property type="match status" value="1"/>
</dbReference>
<evidence type="ECO:0000313" key="4">
    <source>
        <dbReference type="Proteomes" id="UP000092839"/>
    </source>
</evidence>
<dbReference type="GO" id="GO:0003677">
    <property type="term" value="F:DNA binding"/>
    <property type="evidence" value="ECO:0007669"/>
    <property type="project" value="InterPro"/>
</dbReference>
<dbReference type="AlphaFoldDB" id="A0A1B1UAI5"/>
<proteinExistence type="inferred from homology"/>
<dbReference type="EMBL" id="CP016428">
    <property type="protein sequence ID" value="ANV99761.1"/>
    <property type="molecule type" value="Genomic_DNA"/>
</dbReference>
<dbReference type="Pfam" id="PF01381">
    <property type="entry name" value="HTH_3"/>
    <property type="match status" value="1"/>
</dbReference>
<dbReference type="InterPro" id="IPR001387">
    <property type="entry name" value="Cro/C1-type_HTH"/>
</dbReference>
<protein>
    <submittedName>
        <fullName evidence="3">XRE family transcriptional regulator</fullName>
    </submittedName>
</protein>
<dbReference type="InterPro" id="IPR010359">
    <property type="entry name" value="IrrE_HExxH"/>
</dbReference>
<dbReference type="Proteomes" id="UP000092839">
    <property type="component" value="Chromosome"/>
</dbReference>
<dbReference type="SMART" id="SM00530">
    <property type="entry name" value="HTH_XRE"/>
    <property type="match status" value="1"/>
</dbReference>
<organism evidence="3 4">
    <name type="scientific">Bradyrhizobium icense</name>
    <dbReference type="NCBI Taxonomy" id="1274631"/>
    <lineage>
        <taxon>Bacteria</taxon>
        <taxon>Pseudomonadati</taxon>
        <taxon>Pseudomonadota</taxon>
        <taxon>Alphaproteobacteria</taxon>
        <taxon>Hyphomicrobiales</taxon>
        <taxon>Nitrobacteraceae</taxon>
        <taxon>Bradyrhizobium</taxon>
    </lineage>
</organism>
<dbReference type="PANTHER" id="PTHR43236">
    <property type="entry name" value="ANTITOXIN HIGA1"/>
    <property type="match status" value="1"/>
</dbReference>
<dbReference type="RefSeq" id="WP_065727054.1">
    <property type="nucleotide sequence ID" value="NZ_CP016428.1"/>
</dbReference>
<evidence type="ECO:0000313" key="3">
    <source>
        <dbReference type="EMBL" id="ANV99761.1"/>
    </source>
</evidence>
<accession>A0A1B1UAI5</accession>
<dbReference type="InterPro" id="IPR052345">
    <property type="entry name" value="Rad_response_metalloprotease"/>
</dbReference>
<feature type="domain" description="HTH cro/C1-type" evidence="2">
    <location>
        <begin position="7"/>
        <end position="61"/>
    </location>
</feature>
<reference evidence="3 4" key="1">
    <citation type="submission" date="2016-07" db="EMBL/GenBank/DDBJ databases">
        <title>Complete genome sequence of Bradyrhizobium icense LMTR 13T, a potential inoculant strain isolated from lima bean (Phaseolus lunatus) in Peru.</title>
        <authorList>
            <person name="Ormeno-Orrillo E."/>
            <person name="Duran D."/>
            <person name="Rogel M.A."/>
            <person name="Rey L."/>
            <person name="Imperial J."/>
            <person name="Ruiz-Argueso T."/>
            <person name="Martinez-Romero E."/>
        </authorList>
    </citation>
    <scope>NUCLEOTIDE SEQUENCE [LARGE SCALE GENOMIC DNA]</scope>
    <source>
        <strain evidence="3 4">LMTR 13</strain>
    </source>
</reference>
<gene>
    <name evidence="3" type="ORF">LMTR13_05810</name>
</gene>
<evidence type="ECO:0000259" key="2">
    <source>
        <dbReference type="PROSITE" id="PS50943"/>
    </source>
</evidence>
<dbReference type="STRING" id="1274631.LMTR13_05810"/>
<dbReference type="Pfam" id="PF06114">
    <property type="entry name" value="Peptidase_M78"/>
    <property type="match status" value="1"/>
</dbReference>
<dbReference type="PROSITE" id="PS50943">
    <property type="entry name" value="HTH_CROC1"/>
    <property type="match status" value="1"/>
</dbReference>
<sequence>MFNPQRLSLARKRRRLSSKGLAELIGMSPVTVTRLEKANNEPEPETVDLIARKLGFPREFFFGDDIDDLDKNSASFRSLTSMTARERDAALASGSLAYLFSDYISTKFNLPEPQLIDLSHERDPAAAARTLRQVWALGEQPISSMIKLLEAKGVRVFSLAENTKNVDAFSCWRNDVPYVFLNTFKSAERSRLDAAHELAHLVLHKHGGPRQGRDAEMEANNFASSFLMPTADVRSRIPFVRRLDDLVAAKRRWGVSTSALAYRLHKLGILSDWQYRTFCIQINQRGYRTDEPNGLPREQSVIWKKVFTELWGERISKNQIAADLQLPTQELENLVFGLTGNTEPPERIGRPSLKAV</sequence>